<evidence type="ECO:0000313" key="1">
    <source>
        <dbReference type="EMBL" id="KAK8840629.1"/>
    </source>
</evidence>
<protein>
    <submittedName>
        <fullName evidence="1">Uncharacterized protein</fullName>
    </submittedName>
</protein>
<organism evidence="1 2">
    <name type="scientific">Tritrichomonas musculus</name>
    <dbReference type="NCBI Taxonomy" id="1915356"/>
    <lineage>
        <taxon>Eukaryota</taxon>
        <taxon>Metamonada</taxon>
        <taxon>Parabasalia</taxon>
        <taxon>Tritrichomonadida</taxon>
        <taxon>Tritrichomonadidae</taxon>
        <taxon>Tritrichomonas</taxon>
    </lineage>
</organism>
<evidence type="ECO:0000313" key="2">
    <source>
        <dbReference type="Proteomes" id="UP001470230"/>
    </source>
</evidence>
<dbReference type="EMBL" id="JAPFFF010000044">
    <property type="protein sequence ID" value="KAK8840629.1"/>
    <property type="molecule type" value="Genomic_DNA"/>
</dbReference>
<accession>A0ABR2H322</accession>
<gene>
    <name evidence="1" type="ORF">M9Y10_030404</name>
</gene>
<keyword evidence="2" id="KW-1185">Reference proteome</keyword>
<dbReference type="Proteomes" id="UP001470230">
    <property type="component" value="Unassembled WGS sequence"/>
</dbReference>
<name>A0ABR2H322_9EUKA</name>
<reference evidence="1 2" key="1">
    <citation type="submission" date="2024-04" db="EMBL/GenBank/DDBJ databases">
        <title>Tritrichomonas musculus Genome.</title>
        <authorList>
            <person name="Alves-Ferreira E."/>
            <person name="Grigg M."/>
            <person name="Lorenzi H."/>
            <person name="Galac M."/>
        </authorList>
    </citation>
    <scope>NUCLEOTIDE SEQUENCE [LARGE SCALE GENOMIC DNA]</scope>
    <source>
        <strain evidence="1 2">EAF2021</strain>
    </source>
</reference>
<sequence length="190" mass="22086">MYGLNIHLKSFKLNSNIVNGSDKIRVSITTFPENNKEAFITEAKQMSFVHHFFTVNITNKTEKMVIVFRKIGFLDNPIIASATIRSTELPTNDYENVEMKTMNLYEPLQTATKKRRIFGEMQIQFSLTSAFPTFKASNKNNNHQKSTKSVYSKNNKYSKINEENNQYSKSMIEYPKKSNENPIYYDSLFC</sequence>
<proteinExistence type="predicted"/>
<comment type="caution">
    <text evidence="1">The sequence shown here is derived from an EMBL/GenBank/DDBJ whole genome shotgun (WGS) entry which is preliminary data.</text>
</comment>